<proteinExistence type="predicted"/>
<organism evidence="2 3">
    <name type="scientific">Pseudonocardia eucalypti</name>
    <dbReference type="NCBI Taxonomy" id="648755"/>
    <lineage>
        <taxon>Bacteria</taxon>
        <taxon>Bacillati</taxon>
        <taxon>Actinomycetota</taxon>
        <taxon>Actinomycetes</taxon>
        <taxon>Pseudonocardiales</taxon>
        <taxon>Pseudonocardiaceae</taxon>
        <taxon>Pseudonocardia</taxon>
    </lineage>
</organism>
<evidence type="ECO:0000313" key="2">
    <source>
        <dbReference type="EMBL" id="GAA5174791.1"/>
    </source>
</evidence>
<evidence type="ECO:0000256" key="1">
    <source>
        <dbReference type="SAM" id="MobiDB-lite"/>
    </source>
</evidence>
<name>A0ABP9RDR3_9PSEU</name>
<dbReference type="Proteomes" id="UP001428817">
    <property type="component" value="Unassembled WGS sequence"/>
</dbReference>
<keyword evidence="3" id="KW-1185">Reference proteome</keyword>
<feature type="region of interest" description="Disordered" evidence="1">
    <location>
        <begin position="1"/>
        <end position="22"/>
    </location>
</feature>
<protein>
    <submittedName>
        <fullName evidence="2">Uncharacterized protein</fullName>
    </submittedName>
</protein>
<sequence length="113" mass="11751">MMNPPSGRARKPTAKVANAASAPTSELVCGKNSFPITNAAAAPYSAKSYHSMTVPTVLAATARLISCWSGTCAVRSAPIIGTLVVSHNTGQRILSTISLIRQWGTQLSAELPV</sequence>
<dbReference type="EMBL" id="BAABJP010000062">
    <property type="protein sequence ID" value="GAA5174791.1"/>
    <property type="molecule type" value="Genomic_DNA"/>
</dbReference>
<gene>
    <name evidence="2" type="ORF">GCM10023321_79450</name>
</gene>
<reference evidence="3" key="1">
    <citation type="journal article" date="2019" name="Int. J. Syst. Evol. Microbiol.">
        <title>The Global Catalogue of Microorganisms (GCM) 10K type strain sequencing project: providing services to taxonomists for standard genome sequencing and annotation.</title>
        <authorList>
            <consortium name="The Broad Institute Genomics Platform"/>
            <consortium name="The Broad Institute Genome Sequencing Center for Infectious Disease"/>
            <person name="Wu L."/>
            <person name="Ma J."/>
        </authorList>
    </citation>
    <scope>NUCLEOTIDE SEQUENCE [LARGE SCALE GENOMIC DNA]</scope>
    <source>
        <strain evidence="3">JCM 18303</strain>
    </source>
</reference>
<evidence type="ECO:0000313" key="3">
    <source>
        <dbReference type="Proteomes" id="UP001428817"/>
    </source>
</evidence>
<accession>A0ABP9RDR3</accession>
<comment type="caution">
    <text evidence="2">The sequence shown here is derived from an EMBL/GenBank/DDBJ whole genome shotgun (WGS) entry which is preliminary data.</text>
</comment>